<evidence type="ECO:0000313" key="9">
    <source>
        <dbReference type="Proteomes" id="UP001146120"/>
    </source>
</evidence>
<dbReference type="Proteomes" id="UP001146120">
    <property type="component" value="Unassembled WGS sequence"/>
</dbReference>
<keyword evidence="3" id="KW-0418">Kinase</keyword>
<evidence type="ECO:0000256" key="6">
    <source>
        <dbReference type="SAM" id="MobiDB-lite"/>
    </source>
</evidence>
<dbReference type="GO" id="GO:0005524">
    <property type="term" value="F:ATP binding"/>
    <property type="evidence" value="ECO:0007669"/>
    <property type="project" value="UniProtKB-UniRule"/>
</dbReference>
<evidence type="ECO:0000256" key="4">
    <source>
        <dbReference type="ARBA" id="ARBA00022840"/>
    </source>
</evidence>
<gene>
    <name evidence="8" type="ORF">N0F65_002145</name>
</gene>
<keyword evidence="1" id="KW-0808">Transferase</keyword>
<dbReference type="PANTHER" id="PTHR48016:SF62">
    <property type="entry name" value="PROTEIN KINASE DOMAIN-CONTAINING PROTEIN"/>
    <property type="match status" value="1"/>
</dbReference>
<dbReference type="InterPro" id="IPR011009">
    <property type="entry name" value="Kinase-like_dom_sf"/>
</dbReference>
<dbReference type="GO" id="GO:0004672">
    <property type="term" value="F:protein kinase activity"/>
    <property type="evidence" value="ECO:0007669"/>
    <property type="project" value="InterPro"/>
</dbReference>
<feature type="binding site" evidence="5">
    <location>
        <position position="334"/>
    </location>
    <ligand>
        <name>ATP</name>
        <dbReference type="ChEBI" id="CHEBI:30616"/>
    </ligand>
</feature>
<dbReference type="InterPro" id="IPR000719">
    <property type="entry name" value="Prot_kinase_dom"/>
</dbReference>
<evidence type="ECO:0000313" key="8">
    <source>
        <dbReference type="EMBL" id="DAZ95460.1"/>
    </source>
</evidence>
<feature type="compositionally biased region" description="Basic and acidic residues" evidence="6">
    <location>
        <begin position="148"/>
        <end position="158"/>
    </location>
</feature>
<dbReference type="InterPro" id="IPR050538">
    <property type="entry name" value="MAP_kinase_kinase_kinase"/>
</dbReference>
<protein>
    <recommendedName>
        <fullName evidence="7">Protein kinase domain-containing protein</fullName>
    </recommendedName>
</protein>
<reference evidence="8" key="1">
    <citation type="submission" date="2022-11" db="EMBL/GenBank/DDBJ databases">
        <authorList>
            <person name="Morgan W.R."/>
            <person name="Tartar A."/>
        </authorList>
    </citation>
    <scope>NUCLEOTIDE SEQUENCE</scope>
    <source>
        <strain evidence="8">ARSEF 373</strain>
    </source>
</reference>
<feature type="compositionally biased region" description="Basic and acidic residues" evidence="6">
    <location>
        <begin position="121"/>
        <end position="140"/>
    </location>
</feature>
<dbReference type="PROSITE" id="PS50011">
    <property type="entry name" value="PROTEIN_KINASE_DOM"/>
    <property type="match status" value="1"/>
</dbReference>
<comment type="caution">
    <text evidence="8">The sequence shown here is derived from an EMBL/GenBank/DDBJ whole genome shotgun (WGS) entry which is preliminary data.</text>
</comment>
<proteinExistence type="predicted"/>
<feature type="region of interest" description="Disordered" evidence="6">
    <location>
        <begin position="29"/>
        <end position="82"/>
    </location>
</feature>
<feature type="region of interest" description="Disordered" evidence="6">
    <location>
        <begin position="110"/>
        <end position="167"/>
    </location>
</feature>
<keyword evidence="2 5" id="KW-0547">Nucleotide-binding</keyword>
<feature type="compositionally biased region" description="Polar residues" evidence="6">
    <location>
        <begin position="266"/>
        <end position="275"/>
    </location>
</feature>
<evidence type="ECO:0000256" key="2">
    <source>
        <dbReference type="ARBA" id="ARBA00022741"/>
    </source>
</evidence>
<keyword evidence="4 5" id="KW-0067">ATP-binding</keyword>
<dbReference type="PANTHER" id="PTHR48016">
    <property type="entry name" value="MAP KINASE KINASE KINASE SSK2-RELATED-RELATED"/>
    <property type="match status" value="1"/>
</dbReference>
<evidence type="ECO:0000256" key="5">
    <source>
        <dbReference type="PROSITE-ProRule" id="PRU10141"/>
    </source>
</evidence>
<keyword evidence="9" id="KW-1185">Reference proteome</keyword>
<dbReference type="PROSITE" id="PS00107">
    <property type="entry name" value="PROTEIN_KINASE_ATP"/>
    <property type="match status" value="1"/>
</dbReference>
<accession>A0AAV2YMY1</accession>
<dbReference type="AlphaFoldDB" id="A0AAV2YMY1"/>
<reference evidence="8" key="2">
    <citation type="journal article" date="2023" name="Microbiol Resour">
        <title>Decontamination and Annotation of the Draft Genome Sequence of the Oomycete Lagenidium giganteum ARSEF 373.</title>
        <authorList>
            <person name="Morgan W.R."/>
            <person name="Tartar A."/>
        </authorList>
    </citation>
    <scope>NUCLEOTIDE SEQUENCE</scope>
    <source>
        <strain evidence="8">ARSEF 373</strain>
    </source>
</reference>
<organism evidence="8 9">
    <name type="scientific">Lagenidium giganteum</name>
    <dbReference type="NCBI Taxonomy" id="4803"/>
    <lineage>
        <taxon>Eukaryota</taxon>
        <taxon>Sar</taxon>
        <taxon>Stramenopiles</taxon>
        <taxon>Oomycota</taxon>
        <taxon>Peronosporomycetes</taxon>
        <taxon>Pythiales</taxon>
        <taxon>Pythiaceae</taxon>
    </lineage>
</organism>
<feature type="compositionally biased region" description="Polar residues" evidence="6">
    <location>
        <begin position="248"/>
        <end position="259"/>
    </location>
</feature>
<feature type="domain" description="Protein kinase" evidence="7">
    <location>
        <begin position="305"/>
        <end position="395"/>
    </location>
</feature>
<evidence type="ECO:0000256" key="1">
    <source>
        <dbReference type="ARBA" id="ARBA00022679"/>
    </source>
</evidence>
<evidence type="ECO:0000256" key="3">
    <source>
        <dbReference type="ARBA" id="ARBA00022777"/>
    </source>
</evidence>
<feature type="region of interest" description="Disordered" evidence="6">
    <location>
        <begin position="246"/>
        <end position="293"/>
    </location>
</feature>
<sequence>MSAKSPMFFTPSGPNNKKVDALRIQPRVEMHRSSSGRNLRLKHITQPRKDALLSPNALTPRAPSEKRPQERVCSFDDSRASTVSSYSSSVSSIEEDAAIVSLVSLSPIESARHPQRSRRKSNQENHDDNKLQKSQHERRCSFSISQQPDDHPEDEHEGNQIANPPNPFQVMQQQLDEDSQKQRYGVYQFDLWKKAGRSRALPDAISHAATPQAVSPSHMHMPEKRRSESIDLVPHIERIHAKELTPARASTGSSQTSVINKEPISLTRSTSPTIGSRSHRSASTSSSRKLAPLMPSAEDRTIVRWKRGELIGEGTFGKVYMGLNSDTGGLFALKEIEIRSCPNADQMRQLQKLGEEISLMRNLSHKHIVRYKGSHRTDKFFYIFMEYVPGGSIAR</sequence>
<dbReference type="EMBL" id="DAKRPA010000203">
    <property type="protein sequence ID" value="DAZ95460.1"/>
    <property type="molecule type" value="Genomic_DNA"/>
</dbReference>
<feature type="compositionally biased region" description="Basic and acidic residues" evidence="6">
    <location>
        <begin position="63"/>
        <end position="79"/>
    </location>
</feature>
<dbReference type="Pfam" id="PF00069">
    <property type="entry name" value="Pkinase"/>
    <property type="match status" value="1"/>
</dbReference>
<evidence type="ECO:0000259" key="7">
    <source>
        <dbReference type="PROSITE" id="PS50011"/>
    </source>
</evidence>
<name>A0AAV2YMY1_9STRA</name>
<dbReference type="InterPro" id="IPR017441">
    <property type="entry name" value="Protein_kinase_ATP_BS"/>
</dbReference>
<dbReference type="Gene3D" id="3.30.200.20">
    <property type="entry name" value="Phosphorylase Kinase, domain 1"/>
    <property type="match status" value="1"/>
</dbReference>
<dbReference type="SUPFAM" id="SSF56112">
    <property type="entry name" value="Protein kinase-like (PK-like)"/>
    <property type="match status" value="1"/>
</dbReference>